<evidence type="ECO:0000256" key="1">
    <source>
        <dbReference type="ARBA" id="ARBA00004141"/>
    </source>
</evidence>
<evidence type="ECO:0000256" key="4">
    <source>
        <dbReference type="ARBA" id="ARBA00022989"/>
    </source>
</evidence>
<dbReference type="InterPro" id="IPR034294">
    <property type="entry name" value="Aquaporin_transptr"/>
</dbReference>
<dbReference type="InterPro" id="IPR022357">
    <property type="entry name" value="MIP_CS"/>
</dbReference>
<comment type="similarity">
    <text evidence="6">Belongs to the MIP/aquaporin (TC 1.A.8) family.</text>
</comment>
<sequence>MTMTLTGHALVAAFVVELLFTFALCYVVLNVATSKSHPDNSYFGLAIGFTVLAGAFAVGAISGGAFNPSVTVGAALMGMFAWSTRWVYLVAQVIAGAAAGVTGHDDADNGDQPQPDGP</sequence>
<dbReference type="Proteomes" id="UP000020825">
    <property type="component" value="Unassembled WGS sequence"/>
</dbReference>
<evidence type="ECO:0000256" key="3">
    <source>
        <dbReference type="ARBA" id="ARBA00022692"/>
    </source>
</evidence>
<dbReference type="EMBL" id="JAOG01000001">
    <property type="protein sequence ID" value="EUA58456.1"/>
    <property type="molecule type" value="Genomic_DNA"/>
</dbReference>
<evidence type="ECO:0000313" key="9">
    <source>
        <dbReference type="Proteomes" id="UP000020825"/>
    </source>
</evidence>
<evidence type="ECO:0000256" key="2">
    <source>
        <dbReference type="ARBA" id="ARBA00022448"/>
    </source>
</evidence>
<dbReference type="Gene3D" id="1.20.1080.10">
    <property type="entry name" value="Glycerol uptake facilitator protein"/>
    <property type="match status" value="1"/>
</dbReference>
<dbReference type="PROSITE" id="PS00221">
    <property type="entry name" value="MIP"/>
    <property type="match status" value="1"/>
</dbReference>
<dbReference type="Pfam" id="PF00230">
    <property type="entry name" value="MIP"/>
    <property type="match status" value="1"/>
</dbReference>
<evidence type="ECO:0000256" key="6">
    <source>
        <dbReference type="RuleBase" id="RU000477"/>
    </source>
</evidence>
<feature type="transmembrane region" description="Helical" evidence="7">
    <location>
        <begin position="6"/>
        <end position="29"/>
    </location>
</feature>
<evidence type="ECO:0000256" key="7">
    <source>
        <dbReference type="SAM" id="Phobius"/>
    </source>
</evidence>
<comment type="subcellular location">
    <subcellularLocation>
        <location evidence="1">Membrane</location>
        <topology evidence="1">Multi-pass membrane protein</topology>
    </subcellularLocation>
</comment>
<keyword evidence="2 6" id="KW-0813">Transport</keyword>
<keyword evidence="3 6" id="KW-0812">Transmembrane</keyword>
<proteinExistence type="inferred from homology"/>
<keyword evidence="4 7" id="KW-1133">Transmembrane helix</keyword>
<dbReference type="PATRIC" id="fig|1299331.3.peg.1549"/>
<dbReference type="InterPro" id="IPR023271">
    <property type="entry name" value="Aquaporin-like"/>
</dbReference>
<keyword evidence="5 7" id="KW-0472">Membrane</keyword>
<reference evidence="8 9" key="1">
    <citation type="submission" date="2013-12" db="EMBL/GenBank/DDBJ databases">
        <authorList>
            <person name="Zelazny A."/>
            <person name="Olivier K."/>
            <person name="Holland S."/>
            <person name="Lenaerts A."/>
            <person name="Ordway D."/>
            <person name="DeGroote M.A."/>
            <person name="Parker T."/>
            <person name="Sizemore C."/>
            <person name="Tallon L.J."/>
            <person name="Sadzewicz L.K."/>
            <person name="Sengamalay N."/>
            <person name="Fraser C.M."/>
            <person name="Hine E."/>
            <person name="Shefchek K.A."/>
            <person name="Das S.P."/>
            <person name="Tettelin H."/>
        </authorList>
    </citation>
    <scope>NUCLEOTIDE SEQUENCE [LARGE SCALE GENOMIC DNA]</scope>
    <source>
        <strain evidence="8 9">1956</strain>
    </source>
</reference>
<dbReference type="GO" id="GO:0015267">
    <property type="term" value="F:channel activity"/>
    <property type="evidence" value="ECO:0007669"/>
    <property type="project" value="InterPro"/>
</dbReference>
<feature type="transmembrane region" description="Helical" evidence="7">
    <location>
        <begin position="41"/>
        <end position="66"/>
    </location>
</feature>
<dbReference type="PANTHER" id="PTHR45724:SF13">
    <property type="entry name" value="AQUAPORIN NIP1-1-RELATED"/>
    <property type="match status" value="1"/>
</dbReference>
<accession>X8CRH0</accession>
<organism evidence="8 9">
    <name type="scientific">Mycobacterium intracellulare 1956</name>
    <dbReference type="NCBI Taxonomy" id="1299331"/>
    <lineage>
        <taxon>Bacteria</taxon>
        <taxon>Bacillati</taxon>
        <taxon>Actinomycetota</taxon>
        <taxon>Actinomycetes</taxon>
        <taxon>Mycobacteriales</taxon>
        <taxon>Mycobacteriaceae</taxon>
        <taxon>Mycobacterium</taxon>
        <taxon>Mycobacterium avium complex (MAC)</taxon>
    </lineage>
</organism>
<dbReference type="PRINTS" id="PR00783">
    <property type="entry name" value="MINTRINSICP"/>
</dbReference>
<dbReference type="GO" id="GO:0016020">
    <property type="term" value="C:membrane"/>
    <property type="evidence" value="ECO:0007669"/>
    <property type="project" value="UniProtKB-SubCell"/>
</dbReference>
<evidence type="ECO:0000256" key="5">
    <source>
        <dbReference type="ARBA" id="ARBA00023136"/>
    </source>
</evidence>
<name>X8CRH0_MYCIT</name>
<comment type="caution">
    <text evidence="8">The sequence shown here is derived from an EMBL/GenBank/DDBJ whole genome shotgun (WGS) entry which is preliminary data.</text>
</comment>
<feature type="transmembrane region" description="Helical" evidence="7">
    <location>
        <begin position="86"/>
        <end position="103"/>
    </location>
</feature>
<dbReference type="SUPFAM" id="SSF81338">
    <property type="entry name" value="Aquaporin-like"/>
    <property type="match status" value="1"/>
</dbReference>
<evidence type="ECO:0000313" key="8">
    <source>
        <dbReference type="EMBL" id="EUA58456.1"/>
    </source>
</evidence>
<gene>
    <name evidence="8" type="ORF">I550_1599</name>
</gene>
<protein>
    <submittedName>
        <fullName evidence="8">Major intrinsic family protein</fullName>
    </submittedName>
</protein>
<dbReference type="InterPro" id="IPR000425">
    <property type="entry name" value="MIP"/>
</dbReference>
<dbReference type="PANTHER" id="PTHR45724">
    <property type="entry name" value="AQUAPORIN NIP2-1"/>
    <property type="match status" value="1"/>
</dbReference>
<dbReference type="AlphaFoldDB" id="X8CRH0"/>